<dbReference type="STRING" id="7209.A0A1I7W3Q9"/>
<protein>
    <submittedName>
        <fullName evidence="2">Methyltransferase</fullName>
    </submittedName>
</protein>
<accession>A0A1I7W3Q9</accession>
<dbReference type="WBParaSite" id="EN70_9322">
    <property type="protein sequence ID" value="EN70_9322"/>
    <property type="gene ID" value="EN70_9322"/>
</dbReference>
<organism evidence="1 2">
    <name type="scientific">Loa loa</name>
    <name type="common">Eye worm</name>
    <name type="synonym">Filaria loa</name>
    <dbReference type="NCBI Taxonomy" id="7209"/>
    <lineage>
        <taxon>Eukaryota</taxon>
        <taxon>Metazoa</taxon>
        <taxon>Ecdysozoa</taxon>
        <taxon>Nematoda</taxon>
        <taxon>Chromadorea</taxon>
        <taxon>Rhabditida</taxon>
        <taxon>Spirurina</taxon>
        <taxon>Spiruromorpha</taxon>
        <taxon>Filarioidea</taxon>
        <taxon>Onchocercidae</taxon>
        <taxon>Loa</taxon>
    </lineage>
</organism>
<dbReference type="Proteomes" id="UP000095285">
    <property type="component" value="Unassembled WGS sequence"/>
</dbReference>
<name>A0A1I7W3Q9_LOALO</name>
<dbReference type="AlphaFoldDB" id="A0A1I7W3Q9"/>
<proteinExistence type="predicted"/>
<evidence type="ECO:0000313" key="1">
    <source>
        <dbReference type="Proteomes" id="UP000095285"/>
    </source>
</evidence>
<reference evidence="1" key="1">
    <citation type="submission" date="2012-04" db="EMBL/GenBank/DDBJ databases">
        <title>The Genome Sequence of Loa loa.</title>
        <authorList>
            <consortium name="The Broad Institute Genome Sequencing Platform"/>
            <consortium name="Broad Institute Genome Sequencing Center for Infectious Disease"/>
            <person name="Nutman T.B."/>
            <person name="Fink D.L."/>
            <person name="Russ C."/>
            <person name="Young S."/>
            <person name="Zeng Q."/>
            <person name="Gargeya S."/>
            <person name="Alvarado L."/>
            <person name="Berlin A."/>
            <person name="Chapman S.B."/>
            <person name="Chen Z."/>
            <person name="Freedman E."/>
            <person name="Gellesch M."/>
            <person name="Goldberg J."/>
            <person name="Griggs A."/>
            <person name="Gujja S."/>
            <person name="Heilman E.R."/>
            <person name="Heiman D."/>
            <person name="Howarth C."/>
            <person name="Mehta T."/>
            <person name="Neiman D."/>
            <person name="Pearson M."/>
            <person name="Roberts A."/>
            <person name="Saif S."/>
            <person name="Shea T."/>
            <person name="Shenoy N."/>
            <person name="Sisk P."/>
            <person name="Stolte C."/>
            <person name="Sykes S."/>
            <person name="White J."/>
            <person name="Yandava C."/>
            <person name="Haas B."/>
            <person name="Henn M.R."/>
            <person name="Nusbaum C."/>
            <person name="Birren B."/>
        </authorList>
    </citation>
    <scope>NUCLEOTIDE SEQUENCE [LARGE SCALE GENOMIC DNA]</scope>
</reference>
<evidence type="ECO:0000313" key="2">
    <source>
        <dbReference type="WBParaSite" id="EN70_9322"/>
    </source>
</evidence>
<sequence>MLLKSFPKKVVFKAADDTKLTLEALGYQTMVEEILDVEWVETNLFYIGAKKIR</sequence>
<reference evidence="2" key="2">
    <citation type="submission" date="2016-11" db="UniProtKB">
        <authorList>
            <consortium name="WormBaseParasite"/>
        </authorList>
    </citation>
    <scope>IDENTIFICATION</scope>
</reference>
<keyword evidence="1" id="KW-1185">Reference proteome</keyword>